<evidence type="ECO:0008006" key="5">
    <source>
        <dbReference type="Google" id="ProtNLM"/>
    </source>
</evidence>
<protein>
    <recommendedName>
        <fullName evidence="5">Extracellular membrane protein CFEM domain-containing protein</fullName>
    </recommendedName>
</protein>
<evidence type="ECO:0000313" key="3">
    <source>
        <dbReference type="EMBL" id="KAJ7636450.1"/>
    </source>
</evidence>
<evidence type="ECO:0000256" key="1">
    <source>
        <dbReference type="SAM" id="MobiDB-lite"/>
    </source>
</evidence>
<feature type="region of interest" description="Disordered" evidence="1">
    <location>
        <begin position="93"/>
        <end position="115"/>
    </location>
</feature>
<comment type="caution">
    <text evidence="3">The sequence shown here is derived from an EMBL/GenBank/DDBJ whole genome shotgun (WGS) entry which is preliminary data.</text>
</comment>
<keyword evidence="2" id="KW-0732">Signal</keyword>
<feature type="non-terminal residue" evidence="3">
    <location>
        <position position="143"/>
    </location>
</feature>
<feature type="signal peptide" evidence="2">
    <location>
        <begin position="1"/>
        <end position="30"/>
    </location>
</feature>
<dbReference type="EMBL" id="JARKIF010000006">
    <property type="protein sequence ID" value="KAJ7636450.1"/>
    <property type="molecule type" value="Genomic_DNA"/>
</dbReference>
<sequence length="143" mass="14746">MFPGAFNTTIPSLILVLASVVLVLPTPGTSLSVPRVSDPDCVNACATIISASATCTPTLVNQLDFCQRCMTDRGMSEGLVPVDACVAAEWASAESTPSESGALEERSTGTGRRLLPHDAPAPARAHTLGIRGAIKLLLAGRSS</sequence>
<organism evidence="3 4">
    <name type="scientific">Roridomyces roridus</name>
    <dbReference type="NCBI Taxonomy" id="1738132"/>
    <lineage>
        <taxon>Eukaryota</taxon>
        <taxon>Fungi</taxon>
        <taxon>Dikarya</taxon>
        <taxon>Basidiomycota</taxon>
        <taxon>Agaricomycotina</taxon>
        <taxon>Agaricomycetes</taxon>
        <taxon>Agaricomycetidae</taxon>
        <taxon>Agaricales</taxon>
        <taxon>Marasmiineae</taxon>
        <taxon>Mycenaceae</taxon>
        <taxon>Roridomyces</taxon>
    </lineage>
</organism>
<keyword evidence="4" id="KW-1185">Reference proteome</keyword>
<name>A0AAD7FPX5_9AGAR</name>
<feature type="chain" id="PRO_5042284436" description="Extracellular membrane protein CFEM domain-containing protein" evidence="2">
    <location>
        <begin position="31"/>
        <end position="143"/>
    </location>
</feature>
<accession>A0AAD7FPX5</accession>
<proteinExistence type="predicted"/>
<evidence type="ECO:0000256" key="2">
    <source>
        <dbReference type="SAM" id="SignalP"/>
    </source>
</evidence>
<dbReference type="AlphaFoldDB" id="A0AAD7FPX5"/>
<gene>
    <name evidence="3" type="ORF">FB45DRAFT_1055859</name>
</gene>
<dbReference type="Proteomes" id="UP001221142">
    <property type="component" value="Unassembled WGS sequence"/>
</dbReference>
<evidence type="ECO:0000313" key="4">
    <source>
        <dbReference type="Proteomes" id="UP001221142"/>
    </source>
</evidence>
<reference evidence="3" key="1">
    <citation type="submission" date="2023-03" db="EMBL/GenBank/DDBJ databases">
        <title>Massive genome expansion in bonnet fungi (Mycena s.s.) driven by repeated elements and novel gene families across ecological guilds.</title>
        <authorList>
            <consortium name="Lawrence Berkeley National Laboratory"/>
            <person name="Harder C.B."/>
            <person name="Miyauchi S."/>
            <person name="Viragh M."/>
            <person name="Kuo A."/>
            <person name="Thoen E."/>
            <person name="Andreopoulos B."/>
            <person name="Lu D."/>
            <person name="Skrede I."/>
            <person name="Drula E."/>
            <person name="Henrissat B."/>
            <person name="Morin E."/>
            <person name="Kohler A."/>
            <person name="Barry K."/>
            <person name="LaButti K."/>
            <person name="Morin E."/>
            <person name="Salamov A."/>
            <person name="Lipzen A."/>
            <person name="Mereny Z."/>
            <person name="Hegedus B."/>
            <person name="Baldrian P."/>
            <person name="Stursova M."/>
            <person name="Weitz H."/>
            <person name="Taylor A."/>
            <person name="Grigoriev I.V."/>
            <person name="Nagy L.G."/>
            <person name="Martin F."/>
            <person name="Kauserud H."/>
        </authorList>
    </citation>
    <scope>NUCLEOTIDE SEQUENCE</scope>
    <source>
        <strain evidence="3">9284</strain>
    </source>
</reference>